<dbReference type="AlphaFoldDB" id="A0A6C0JBI4"/>
<name>A0A6C0JBI4_9ZZZZ</name>
<dbReference type="InterPro" id="IPR027417">
    <property type="entry name" value="P-loop_NTPase"/>
</dbReference>
<dbReference type="SUPFAM" id="SSF52540">
    <property type="entry name" value="P-loop containing nucleoside triphosphate hydrolases"/>
    <property type="match status" value="1"/>
</dbReference>
<evidence type="ECO:0008006" key="5">
    <source>
        <dbReference type="Google" id="ProtNLM"/>
    </source>
</evidence>
<protein>
    <recommendedName>
        <fullName evidence="5">Rad50/SbcC-type AAA domain-containing protein</fullName>
    </recommendedName>
</protein>
<dbReference type="GO" id="GO:0016887">
    <property type="term" value="F:ATP hydrolysis activity"/>
    <property type="evidence" value="ECO:0007669"/>
    <property type="project" value="InterPro"/>
</dbReference>
<organism evidence="4">
    <name type="scientific">viral metagenome</name>
    <dbReference type="NCBI Taxonomy" id="1070528"/>
    <lineage>
        <taxon>unclassified sequences</taxon>
        <taxon>metagenomes</taxon>
        <taxon>organismal metagenomes</taxon>
    </lineage>
</organism>
<keyword evidence="1" id="KW-0175">Coiled coil</keyword>
<dbReference type="Gene3D" id="3.40.50.300">
    <property type="entry name" value="P-loop containing nucleotide triphosphate hydrolases"/>
    <property type="match status" value="2"/>
</dbReference>
<dbReference type="Gene3D" id="3.60.21.10">
    <property type="match status" value="1"/>
</dbReference>
<dbReference type="GO" id="GO:0006302">
    <property type="term" value="P:double-strand break repair"/>
    <property type="evidence" value="ECO:0007669"/>
    <property type="project" value="InterPro"/>
</dbReference>
<feature type="domain" description="Calcineurin-like phosphoesterase" evidence="2">
    <location>
        <begin position="12"/>
        <end position="201"/>
    </location>
</feature>
<proteinExistence type="predicted"/>
<accession>A0A6C0JBI4</accession>
<evidence type="ECO:0000259" key="2">
    <source>
        <dbReference type="Pfam" id="PF00149"/>
    </source>
</evidence>
<dbReference type="SUPFAM" id="SSF56300">
    <property type="entry name" value="Metallo-dependent phosphatases"/>
    <property type="match status" value="1"/>
</dbReference>
<evidence type="ECO:0000313" key="4">
    <source>
        <dbReference type="EMBL" id="QHU02046.1"/>
    </source>
</evidence>
<evidence type="ECO:0000256" key="1">
    <source>
        <dbReference type="SAM" id="Coils"/>
    </source>
</evidence>
<feature type="coiled-coil region" evidence="1">
    <location>
        <begin position="866"/>
        <end position="923"/>
    </location>
</feature>
<dbReference type="InterPro" id="IPR004843">
    <property type="entry name" value="Calcineurin-like_PHP"/>
</dbReference>
<dbReference type="Pfam" id="PF13476">
    <property type="entry name" value="AAA_23"/>
    <property type="match status" value="1"/>
</dbReference>
<dbReference type="InterPro" id="IPR029052">
    <property type="entry name" value="Metallo-depent_PP-like"/>
</dbReference>
<dbReference type="InterPro" id="IPR038729">
    <property type="entry name" value="Rad50/SbcC_AAA"/>
</dbReference>
<reference evidence="4" key="1">
    <citation type="journal article" date="2020" name="Nature">
        <title>Giant virus diversity and host interactions through global metagenomics.</title>
        <authorList>
            <person name="Schulz F."/>
            <person name="Roux S."/>
            <person name="Paez-Espino D."/>
            <person name="Jungbluth S."/>
            <person name="Walsh D.A."/>
            <person name="Denef V.J."/>
            <person name="McMahon K.D."/>
            <person name="Konstantinidis K.T."/>
            <person name="Eloe-Fadrosh E.A."/>
            <person name="Kyrpides N.C."/>
            <person name="Woyke T."/>
        </authorList>
    </citation>
    <scope>NUCLEOTIDE SEQUENCE</scope>
    <source>
        <strain evidence="4">GVMAG-M-3300025880-56</strain>
    </source>
</reference>
<dbReference type="PANTHER" id="PTHR32114:SF2">
    <property type="entry name" value="ABC TRANSPORTER ABCH.3"/>
    <property type="match status" value="1"/>
</dbReference>
<dbReference type="EMBL" id="MN740351">
    <property type="protein sequence ID" value="QHU02046.1"/>
    <property type="molecule type" value="Genomic_DNA"/>
</dbReference>
<sequence length="1055" mass="122637">MNSYANIQTDYIYHLADLHIYKKFRLKEWKHVLDACSEKIVNGAKPNSITVIAGDIFDKSKYVDAQSLTLFSNFITSIAKKTPVFLIAGNHDVDKFNIHDDDETDLIQSLFNFTDEGKRNIWYLKHTDSYHLNNIILHVPSIYDIEHPEKDSVKIIENFVLDKNKINVLLGHFSISFFAKVDIEKDHLKRFDLCLLGDDHSQSSNWSSGGYPGSLIQLNRGESPDRGMLMWSIYPKITSEFINIINEYSHVVIKYPDLLATKTTKFVYLTILNTHNKFLADKYYTKMFNDVGVEIINCRFIKGDRDIDCPSTHNLVFENKITNRIVFEKLIIKKYGILKDFEVDFSKYNNDIICIHGKNRTGKSSLLNALMYVLYDKPKLESKSDVYLRFKTKDKTFELRRTNTVCSFKEIDSDSKVNIITKKTEYKSKVIEYFGDYKNTKMTWMAGQNDTNTFINQDSKNRLMFLKNLLDVDFSEAKNAINNDIKNKKKSQKVLELRLKDLNVVSESQTKNVIEKKIEKIKTEMGELLENNYKNVENASTFKERYFTIIHGEQPSKPNTCLVTELKDNSILLDKLRRILLQTEKYNSYRSNNTYICDNIEELEKEFLLEKEKLSSINYDYNKSKEKIDLETARLVKLMDNIVDKKNMSECGRAPSICGTRADISKYTLELKEKEKLSVDLSIDRTKKVQEQRTLLNQIHLKFSENCECCTFNVKKLKYNVPKNWDKSEKDYLQSKIDLETIDSKISDCVKSVTSLTNKINGINHYIYMDFKKNIDIMSNEIVNNKDIFKKNTISFQDKIRAIERNIKSCGMKCYTHYATLLNEASAQITSNDKQNITYNENLTNIKKYNIYLNLLEQYNSSKEHFQNVQKQIMQFEDNKLILENKLKTALSDLRIVELQTDILALSNEIIKLESALKQYETKEFARIKDFIDPVMVTSNLILSEYNMEIKFIHDVDCIDIQVETSDEKVGVEFLSGSESFILSLAIRKSILDNSNIPNPCTLFVDEGFGCLDDSNLDTFNIKIVPFLMKNFGNIFLITHNDKIKNSCTKRIAMK</sequence>
<dbReference type="Pfam" id="PF00149">
    <property type="entry name" value="Metallophos"/>
    <property type="match status" value="1"/>
</dbReference>
<evidence type="ECO:0000259" key="3">
    <source>
        <dbReference type="Pfam" id="PF13476"/>
    </source>
</evidence>
<feature type="domain" description="Rad50/SbcC-type AAA" evidence="3">
    <location>
        <begin position="329"/>
        <end position="530"/>
    </location>
</feature>
<dbReference type="PANTHER" id="PTHR32114">
    <property type="entry name" value="ABC TRANSPORTER ABCH.3"/>
    <property type="match status" value="1"/>
</dbReference>